<name>A0AA37HIX5_9HYPH</name>
<evidence type="ECO:0000259" key="5">
    <source>
        <dbReference type="PROSITE" id="PS50850"/>
    </source>
</evidence>
<evidence type="ECO:0000256" key="2">
    <source>
        <dbReference type="ARBA" id="ARBA00022989"/>
    </source>
</evidence>
<evidence type="ECO:0000256" key="1">
    <source>
        <dbReference type="ARBA" id="ARBA00022692"/>
    </source>
</evidence>
<feature type="transmembrane region" description="Helical" evidence="4">
    <location>
        <begin position="20"/>
        <end position="46"/>
    </location>
</feature>
<dbReference type="EMBL" id="BPQJ01000065">
    <property type="protein sequence ID" value="GJD66439.1"/>
    <property type="molecule type" value="Genomic_DNA"/>
</dbReference>
<protein>
    <submittedName>
        <fullName evidence="6">Tartrate transporter</fullName>
    </submittedName>
</protein>
<proteinExistence type="predicted"/>
<reference evidence="6" key="2">
    <citation type="submission" date="2021-08" db="EMBL/GenBank/DDBJ databases">
        <authorList>
            <person name="Tani A."/>
            <person name="Ola A."/>
            <person name="Ogura Y."/>
            <person name="Katsura K."/>
            <person name="Hayashi T."/>
        </authorList>
    </citation>
    <scope>NUCLEOTIDE SEQUENCE</scope>
    <source>
        <strain evidence="6">JCM 32048</strain>
    </source>
</reference>
<gene>
    <name evidence="6" type="primary">ttuB_6</name>
    <name evidence="6" type="ORF">MPEAHAMD_6637</name>
</gene>
<sequence>MVLLGRSSDGTLKRREHVCFAMIIAAVGVAGAGLVSSPVLVLGLLCLSQIGVSATPPLLWPIPTAFLTGSSAAAGIAAINSIGNLSGFFGPYVMGYLKDLTGTFTAGLLVLGAVTLAGGIVAMTLKVSRDLESAVARKAAPAE</sequence>
<dbReference type="InterPro" id="IPR020846">
    <property type="entry name" value="MFS_dom"/>
</dbReference>
<accession>A0AA37HIX5</accession>
<dbReference type="Proteomes" id="UP001055286">
    <property type="component" value="Unassembled WGS sequence"/>
</dbReference>
<comment type="caution">
    <text evidence="6">The sequence shown here is derived from an EMBL/GenBank/DDBJ whole genome shotgun (WGS) entry which is preliminary data.</text>
</comment>
<evidence type="ECO:0000313" key="6">
    <source>
        <dbReference type="EMBL" id="GJD66439.1"/>
    </source>
</evidence>
<organism evidence="6 7">
    <name type="scientific">Methylobacterium frigidaeris</name>
    <dbReference type="NCBI Taxonomy" id="2038277"/>
    <lineage>
        <taxon>Bacteria</taxon>
        <taxon>Pseudomonadati</taxon>
        <taxon>Pseudomonadota</taxon>
        <taxon>Alphaproteobacteria</taxon>
        <taxon>Hyphomicrobiales</taxon>
        <taxon>Methylobacteriaceae</taxon>
        <taxon>Methylobacterium</taxon>
    </lineage>
</organism>
<feature type="transmembrane region" description="Helical" evidence="4">
    <location>
        <begin position="58"/>
        <end position="83"/>
    </location>
</feature>
<keyword evidence="1 4" id="KW-0812">Transmembrane</keyword>
<dbReference type="Gene3D" id="1.20.1250.20">
    <property type="entry name" value="MFS general substrate transporter like domains"/>
    <property type="match status" value="1"/>
</dbReference>
<evidence type="ECO:0000313" key="7">
    <source>
        <dbReference type="Proteomes" id="UP001055286"/>
    </source>
</evidence>
<dbReference type="PROSITE" id="PS50850">
    <property type="entry name" value="MFS"/>
    <property type="match status" value="1"/>
</dbReference>
<keyword evidence="2 4" id="KW-1133">Transmembrane helix</keyword>
<reference evidence="6" key="1">
    <citation type="journal article" date="2016" name="Front. Microbiol.">
        <title>Genome Sequence of the Piezophilic, Mesophilic Sulfate-Reducing Bacterium Desulfovibrio indicus J2T.</title>
        <authorList>
            <person name="Cao J."/>
            <person name="Maignien L."/>
            <person name="Shao Z."/>
            <person name="Alain K."/>
            <person name="Jebbar M."/>
        </authorList>
    </citation>
    <scope>NUCLEOTIDE SEQUENCE</scope>
    <source>
        <strain evidence="6">JCM 32048</strain>
    </source>
</reference>
<keyword evidence="3 4" id="KW-0472">Membrane</keyword>
<feature type="domain" description="Major facilitator superfamily (MFS) profile" evidence="5">
    <location>
        <begin position="1"/>
        <end position="130"/>
    </location>
</feature>
<keyword evidence="7" id="KW-1185">Reference proteome</keyword>
<evidence type="ECO:0000256" key="3">
    <source>
        <dbReference type="ARBA" id="ARBA00023136"/>
    </source>
</evidence>
<feature type="transmembrane region" description="Helical" evidence="4">
    <location>
        <begin position="103"/>
        <end position="125"/>
    </location>
</feature>
<dbReference type="InterPro" id="IPR036259">
    <property type="entry name" value="MFS_trans_sf"/>
</dbReference>
<evidence type="ECO:0000256" key="4">
    <source>
        <dbReference type="SAM" id="Phobius"/>
    </source>
</evidence>
<dbReference type="AlphaFoldDB" id="A0AA37HIX5"/>
<dbReference type="GO" id="GO:0022857">
    <property type="term" value="F:transmembrane transporter activity"/>
    <property type="evidence" value="ECO:0007669"/>
    <property type="project" value="InterPro"/>
</dbReference>
<dbReference type="SUPFAM" id="SSF103473">
    <property type="entry name" value="MFS general substrate transporter"/>
    <property type="match status" value="1"/>
</dbReference>